<name>A0A0G0BYG1_UNCC3</name>
<accession>A0A0G0BYG1</accession>
<dbReference type="AlphaFoldDB" id="A0A0G0BYG1"/>
<feature type="transmembrane region" description="Helical" evidence="1">
    <location>
        <begin position="36"/>
        <end position="59"/>
    </location>
</feature>
<dbReference type="EMBL" id="LBQB01000010">
    <property type="protein sequence ID" value="KKP68921.1"/>
    <property type="molecule type" value="Genomic_DNA"/>
</dbReference>
<keyword evidence="1" id="KW-1133">Transmembrane helix</keyword>
<reference evidence="2 3" key="1">
    <citation type="journal article" date="2015" name="Nature">
        <title>rRNA introns, odd ribosomes, and small enigmatic genomes across a large radiation of phyla.</title>
        <authorList>
            <person name="Brown C.T."/>
            <person name="Hug L.A."/>
            <person name="Thomas B.C."/>
            <person name="Sharon I."/>
            <person name="Castelle C.J."/>
            <person name="Singh A."/>
            <person name="Wilkins M.J."/>
            <person name="Williams K.H."/>
            <person name="Banfield J.F."/>
        </authorList>
    </citation>
    <scope>NUCLEOTIDE SEQUENCE [LARGE SCALE GENOMIC DNA]</scope>
</reference>
<evidence type="ECO:0000313" key="3">
    <source>
        <dbReference type="Proteomes" id="UP000034581"/>
    </source>
</evidence>
<dbReference type="Proteomes" id="UP000034581">
    <property type="component" value="Unassembled WGS sequence"/>
</dbReference>
<sequence length="147" mass="16986">MKRVYLFIFIITLIAAACFAFTIWKLPPQNEKEELIIRNIILFGSSLTVFMTCFIGSILHFFHRLLIPGGDLRDTYRQSLREGFFIALIIDGVLLFQKLTVLTIINVVLLVLIFVTLEAYLLIKKNMGKAEKEKTQNKIATEKFQKK</sequence>
<gene>
    <name evidence="2" type="ORF">UR67_C0010G0005</name>
</gene>
<protein>
    <submittedName>
        <fullName evidence="2">Uncharacterized protein</fullName>
    </submittedName>
</protein>
<feature type="transmembrane region" description="Helical" evidence="1">
    <location>
        <begin position="103"/>
        <end position="123"/>
    </location>
</feature>
<keyword evidence="1" id="KW-0472">Membrane</keyword>
<organism evidence="2 3">
    <name type="scientific">candidate division CPR3 bacterium GW2011_GWF2_35_18</name>
    <dbReference type="NCBI Taxonomy" id="1618350"/>
    <lineage>
        <taxon>Bacteria</taxon>
        <taxon>Bacteria division CPR3</taxon>
    </lineage>
</organism>
<dbReference type="PROSITE" id="PS51257">
    <property type="entry name" value="PROKAR_LIPOPROTEIN"/>
    <property type="match status" value="1"/>
</dbReference>
<evidence type="ECO:0000313" key="2">
    <source>
        <dbReference type="EMBL" id="KKP68921.1"/>
    </source>
</evidence>
<keyword evidence="1" id="KW-0812">Transmembrane</keyword>
<comment type="caution">
    <text evidence="2">The sequence shown here is derived from an EMBL/GenBank/DDBJ whole genome shotgun (WGS) entry which is preliminary data.</text>
</comment>
<proteinExistence type="predicted"/>
<dbReference type="STRING" id="1618350.UR67_C0010G0005"/>
<evidence type="ECO:0000256" key="1">
    <source>
        <dbReference type="SAM" id="Phobius"/>
    </source>
</evidence>